<dbReference type="AlphaFoldDB" id="A0A1D9G2R0"/>
<feature type="signal peptide" evidence="1">
    <location>
        <begin position="1"/>
        <end position="25"/>
    </location>
</feature>
<evidence type="ECO:0000313" key="3">
    <source>
        <dbReference type="Proteomes" id="UP000176944"/>
    </source>
</evidence>
<proteinExistence type="predicted"/>
<dbReference type="EMBL" id="CP017708">
    <property type="protein sequence ID" value="AOY81906.1"/>
    <property type="molecule type" value="Genomic_DNA"/>
</dbReference>
<keyword evidence="1" id="KW-0732">Signal</keyword>
<sequence>MAKKLVNLMMVVLLGMGLFASPAMALTDSCWVKYDSCSGELSKGDVMFFINDFGTDPKDLFIFSDKTGSIDISLNSGSDYETIEINDHIKEFNFPPDITAVVEVSDGEIKYTTKREK</sequence>
<gene>
    <name evidence="2" type="ORF">BJP36_20340</name>
</gene>
<protein>
    <submittedName>
        <fullName evidence="2">Uncharacterized protein</fullName>
    </submittedName>
</protein>
<dbReference type="Proteomes" id="UP000176944">
    <property type="component" value="Chromosome"/>
</dbReference>
<name>A0A1D9G2R0_MOOP1</name>
<evidence type="ECO:0000313" key="2">
    <source>
        <dbReference type="EMBL" id="AOY81906.1"/>
    </source>
</evidence>
<reference evidence="3" key="1">
    <citation type="submission" date="2016-10" db="EMBL/GenBank/DDBJ databases">
        <title>Comparative genomics uncovers the prolific and rare metabolic potential of the cyanobacterial genus Moorea.</title>
        <authorList>
            <person name="Leao T."/>
            <person name="Castelao G."/>
            <person name="Korobeynikov A."/>
            <person name="Monroe E.A."/>
            <person name="Podell S."/>
            <person name="Glukhov E."/>
            <person name="Allen E."/>
            <person name="Gerwick W.H."/>
            <person name="Gerwick L."/>
        </authorList>
    </citation>
    <scope>NUCLEOTIDE SEQUENCE [LARGE SCALE GENOMIC DNA]</scope>
    <source>
        <strain evidence="3">JHB</strain>
    </source>
</reference>
<feature type="chain" id="PRO_5009441729" evidence="1">
    <location>
        <begin position="26"/>
        <end position="117"/>
    </location>
</feature>
<organism evidence="2 3">
    <name type="scientific">Moorena producens (strain JHB)</name>
    <dbReference type="NCBI Taxonomy" id="1454205"/>
    <lineage>
        <taxon>Bacteria</taxon>
        <taxon>Bacillati</taxon>
        <taxon>Cyanobacteriota</taxon>
        <taxon>Cyanophyceae</taxon>
        <taxon>Coleofasciculales</taxon>
        <taxon>Coleofasciculaceae</taxon>
        <taxon>Moorena</taxon>
    </lineage>
</organism>
<accession>A0A1D9G2R0</accession>
<evidence type="ECO:0000256" key="1">
    <source>
        <dbReference type="SAM" id="SignalP"/>
    </source>
</evidence>